<accession>A0A518CTA5</accession>
<evidence type="ECO:0000313" key="1">
    <source>
        <dbReference type="EMBL" id="QDU82460.1"/>
    </source>
</evidence>
<protein>
    <submittedName>
        <fullName evidence="1">Uncharacterized protein</fullName>
    </submittedName>
</protein>
<name>A0A518CTA5_9PLAN</name>
<dbReference type="KEGG" id="plon:Pla110_42170"/>
<keyword evidence="2" id="KW-1185">Reference proteome</keyword>
<proteinExistence type="predicted"/>
<dbReference type="RefSeq" id="WP_144998692.1">
    <property type="nucleotide sequence ID" value="NZ_CP036281.1"/>
</dbReference>
<dbReference type="AlphaFoldDB" id="A0A518CTA5"/>
<organism evidence="1 2">
    <name type="scientific">Polystyrenella longa</name>
    <dbReference type="NCBI Taxonomy" id="2528007"/>
    <lineage>
        <taxon>Bacteria</taxon>
        <taxon>Pseudomonadati</taxon>
        <taxon>Planctomycetota</taxon>
        <taxon>Planctomycetia</taxon>
        <taxon>Planctomycetales</taxon>
        <taxon>Planctomycetaceae</taxon>
        <taxon>Polystyrenella</taxon>
    </lineage>
</organism>
<dbReference type="Proteomes" id="UP000317178">
    <property type="component" value="Chromosome"/>
</dbReference>
<evidence type="ECO:0000313" key="2">
    <source>
        <dbReference type="Proteomes" id="UP000317178"/>
    </source>
</evidence>
<dbReference type="OrthoDB" id="9794662at2"/>
<sequence>MALTRDFKETVKDRADRDPEFRKELLTEALEAIVCGYVDEAKLLLRDYINATVGFETVGKAVAKDPKSVMRMLSSRGNPNVENLFSISRFLQKKAGMQFKVVPSKLNDVKKRKLTR</sequence>
<reference evidence="1 2" key="1">
    <citation type="submission" date="2019-02" db="EMBL/GenBank/DDBJ databases">
        <title>Deep-cultivation of Planctomycetes and their phenomic and genomic characterization uncovers novel biology.</title>
        <authorList>
            <person name="Wiegand S."/>
            <person name="Jogler M."/>
            <person name="Boedeker C."/>
            <person name="Pinto D."/>
            <person name="Vollmers J."/>
            <person name="Rivas-Marin E."/>
            <person name="Kohn T."/>
            <person name="Peeters S.H."/>
            <person name="Heuer A."/>
            <person name="Rast P."/>
            <person name="Oberbeckmann S."/>
            <person name="Bunk B."/>
            <person name="Jeske O."/>
            <person name="Meyerdierks A."/>
            <person name="Storesund J.E."/>
            <person name="Kallscheuer N."/>
            <person name="Luecker S."/>
            <person name="Lage O.M."/>
            <person name="Pohl T."/>
            <person name="Merkel B.J."/>
            <person name="Hornburger P."/>
            <person name="Mueller R.-W."/>
            <person name="Bruemmer F."/>
            <person name="Labrenz M."/>
            <person name="Spormann A.M."/>
            <person name="Op den Camp H."/>
            <person name="Overmann J."/>
            <person name="Amann R."/>
            <person name="Jetten M.S.M."/>
            <person name="Mascher T."/>
            <person name="Medema M.H."/>
            <person name="Devos D.P."/>
            <person name="Kaster A.-K."/>
            <person name="Ovreas L."/>
            <person name="Rohde M."/>
            <person name="Galperin M.Y."/>
            <person name="Jogler C."/>
        </authorList>
    </citation>
    <scope>NUCLEOTIDE SEQUENCE [LARGE SCALE GENOMIC DNA]</scope>
    <source>
        <strain evidence="1 2">Pla110</strain>
    </source>
</reference>
<gene>
    <name evidence="1" type="ORF">Pla110_42170</name>
</gene>
<dbReference type="EMBL" id="CP036281">
    <property type="protein sequence ID" value="QDU82460.1"/>
    <property type="molecule type" value="Genomic_DNA"/>
</dbReference>